<evidence type="ECO:0000313" key="1">
    <source>
        <dbReference type="EMBL" id="RTZ17940.1"/>
    </source>
</evidence>
<dbReference type="InterPro" id="IPR023696">
    <property type="entry name" value="Ureohydrolase_dom_sf"/>
</dbReference>
<organism evidence="1 2">
    <name type="scientific">Vibrio aquaticus</name>
    <dbReference type="NCBI Taxonomy" id="2496559"/>
    <lineage>
        <taxon>Bacteria</taxon>
        <taxon>Pseudomonadati</taxon>
        <taxon>Pseudomonadota</taxon>
        <taxon>Gammaproteobacteria</taxon>
        <taxon>Vibrionales</taxon>
        <taxon>Vibrionaceae</taxon>
        <taxon>Vibrio</taxon>
    </lineage>
</organism>
<name>A0A432D1Y2_9VIBR</name>
<dbReference type="Gene3D" id="3.40.800.10">
    <property type="entry name" value="Ureohydrolase domain"/>
    <property type="match status" value="1"/>
</dbReference>
<evidence type="ECO:0000313" key="2">
    <source>
        <dbReference type="Proteomes" id="UP000268973"/>
    </source>
</evidence>
<accession>A0A432D1Y2</accession>
<proteinExistence type="predicted"/>
<comment type="caution">
    <text evidence="1">The sequence shown here is derived from an EMBL/GenBank/DDBJ whole genome shotgun (WGS) entry which is preliminary data.</text>
</comment>
<dbReference type="Proteomes" id="UP000268973">
    <property type="component" value="Unassembled WGS sequence"/>
</dbReference>
<dbReference type="SUPFAM" id="SSF52768">
    <property type="entry name" value="Arginase/deacetylase"/>
    <property type="match status" value="1"/>
</dbReference>
<sequence>MFGLFRRNKVTSLTGVLSHRLVLLTASEKLKPMKQVDFEMADQSLEEAFDWVSDIGGQHWSNGGHFNLVAQPSGQYQLHLSRFLGSEALPVLLTNNCETLLHSLPLLNSNHRELGIIHIGRQFELTASLEPVQGSAFHFALSRYNECRLFCLGVDLSQQDERTLEYAEDLGCDWMSLDECRFSHRLQVKQQLATYLSHCDEVVVNIDLASLYPVSRLERGSALDIQVVARMIRQLLFSGKVRQVQLVGYKDKHLYSKQTQIILHELAQMFPSTHRAA</sequence>
<dbReference type="AlphaFoldDB" id="A0A432D1Y2"/>
<gene>
    <name evidence="1" type="ORF">EJ063_03895</name>
</gene>
<reference evidence="1 2" key="1">
    <citation type="submission" date="2018-12" db="EMBL/GenBank/DDBJ databases">
        <title>Vibrio sp. isolated from China Sea.</title>
        <authorList>
            <person name="Li Y."/>
        </authorList>
    </citation>
    <scope>NUCLEOTIDE SEQUENCE [LARGE SCALE GENOMIC DNA]</scope>
    <source>
        <strain evidence="1 2">BEI207</strain>
    </source>
</reference>
<dbReference type="RefSeq" id="WP_126572690.1">
    <property type="nucleotide sequence ID" value="NZ_RXZH01000001.1"/>
</dbReference>
<dbReference type="EMBL" id="RXZH01000001">
    <property type="protein sequence ID" value="RTZ17940.1"/>
    <property type="molecule type" value="Genomic_DNA"/>
</dbReference>
<protein>
    <submittedName>
        <fullName evidence="1">Arginase</fullName>
    </submittedName>
</protein>
<keyword evidence="2" id="KW-1185">Reference proteome</keyword>
<dbReference type="OrthoDB" id="5902234at2"/>